<proteinExistence type="predicted"/>
<gene>
    <name evidence="1" type="ORF">PoB_003022200</name>
</gene>
<protein>
    <submittedName>
        <fullName evidence="1">Uncharacterized protein</fullName>
    </submittedName>
</protein>
<dbReference type="AlphaFoldDB" id="A0AAV4AA02"/>
<comment type="caution">
    <text evidence="1">The sequence shown here is derived from an EMBL/GenBank/DDBJ whole genome shotgun (WGS) entry which is preliminary data.</text>
</comment>
<reference evidence="1 2" key="1">
    <citation type="journal article" date="2021" name="Elife">
        <title>Chloroplast acquisition without the gene transfer in kleptoplastic sea slugs, Plakobranchus ocellatus.</title>
        <authorList>
            <person name="Maeda T."/>
            <person name="Takahashi S."/>
            <person name="Yoshida T."/>
            <person name="Shimamura S."/>
            <person name="Takaki Y."/>
            <person name="Nagai Y."/>
            <person name="Toyoda A."/>
            <person name="Suzuki Y."/>
            <person name="Arimoto A."/>
            <person name="Ishii H."/>
            <person name="Satoh N."/>
            <person name="Nishiyama T."/>
            <person name="Hasebe M."/>
            <person name="Maruyama T."/>
            <person name="Minagawa J."/>
            <person name="Obokata J."/>
            <person name="Shigenobu S."/>
        </authorList>
    </citation>
    <scope>NUCLEOTIDE SEQUENCE [LARGE SCALE GENOMIC DNA]</scope>
</reference>
<name>A0AAV4AA02_9GAST</name>
<sequence length="150" mass="16391">MEFSTRMHAALKPSLSHAALDFLARHGAAEHDGHFKHSVFPSSPLVSCRSQQASSFEILLKYPHSFRTLLYFSAGGSRPFAEVSRLLHGSSEELPHDFGCHTHGNSVTAPEDFVHGLIGPSSRAVTSHFSAFGQLIAEPSLPVSRKDDRL</sequence>
<evidence type="ECO:0000313" key="1">
    <source>
        <dbReference type="EMBL" id="GFO03717.1"/>
    </source>
</evidence>
<keyword evidence="2" id="KW-1185">Reference proteome</keyword>
<dbReference type="Proteomes" id="UP000735302">
    <property type="component" value="Unassembled WGS sequence"/>
</dbReference>
<accession>A0AAV4AA02</accession>
<evidence type="ECO:0000313" key="2">
    <source>
        <dbReference type="Proteomes" id="UP000735302"/>
    </source>
</evidence>
<organism evidence="1 2">
    <name type="scientific">Plakobranchus ocellatus</name>
    <dbReference type="NCBI Taxonomy" id="259542"/>
    <lineage>
        <taxon>Eukaryota</taxon>
        <taxon>Metazoa</taxon>
        <taxon>Spiralia</taxon>
        <taxon>Lophotrochozoa</taxon>
        <taxon>Mollusca</taxon>
        <taxon>Gastropoda</taxon>
        <taxon>Heterobranchia</taxon>
        <taxon>Euthyneura</taxon>
        <taxon>Panpulmonata</taxon>
        <taxon>Sacoglossa</taxon>
        <taxon>Placobranchoidea</taxon>
        <taxon>Plakobranchidae</taxon>
        <taxon>Plakobranchus</taxon>
    </lineage>
</organism>
<dbReference type="EMBL" id="BLXT01003729">
    <property type="protein sequence ID" value="GFO03717.1"/>
    <property type="molecule type" value="Genomic_DNA"/>
</dbReference>